<name>A0ABU5V3M6_9GAMM</name>
<keyword evidence="2" id="KW-1003">Cell membrane</keyword>
<dbReference type="InterPro" id="IPR004268">
    <property type="entry name" value="MurJ"/>
</dbReference>
<feature type="transmembrane region" description="Helical" evidence="10">
    <location>
        <begin position="181"/>
        <end position="199"/>
    </location>
</feature>
<dbReference type="PRINTS" id="PR01806">
    <property type="entry name" value="VIRFACTRMVIN"/>
</dbReference>
<evidence type="ECO:0000256" key="4">
    <source>
        <dbReference type="ARBA" id="ARBA00022960"/>
    </source>
</evidence>
<keyword evidence="12" id="KW-1185">Reference proteome</keyword>
<evidence type="ECO:0000256" key="2">
    <source>
        <dbReference type="ARBA" id="ARBA00022475"/>
    </source>
</evidence>
<dbReference type="PANTHER" id="PTHR43486:SF1">
    <property type="entry name" value="LIPID II FLIPPASE MURJ-RELATED"/>
    <property type="match status" value="1"/>
</dbReference>
<feature type="transmembrane region" description="Helical" evidence="10">
    <location>
        <begin position="43"/>
        <end position="66"/>
    </location>
</feature>
<dbReference type="EMBL" id="JAYFUH010000154">
    <property type="protein sequence ID" value="MEA5667969.1"/>
    <property type="molecule type" value="Genomic_DNA"/>
</dbReference>
<feature type="transmembrane region" description="Helical" evidence="10">
    <location>
        <begin position="78"/>
        <end position="103"/>
    </location>
</feature>
<sequence>MFRATLWLTLATIAGLALGFGREWLLVDAWGAGARTDAFLVGMFLPEAIRMTLAAGLLSSAALPLYQQLAGERRVGWLSAQVSSLVLLGLALAVLLAIAAPLWVRLIGPGLSASAQHDASASLTILAASVPLLLLHALAAAVAQAQERFLVAGLGSFLYNLPAVVLLLLQRGSTDEHRLAWAFVLGAVLMLASMLPLLWRSGWRPWRWQWQVQDIALLYRRLAPLLASAGASQGLVLLERICASFLGEGAITLVNLARKLVNLPLVALMSLNQVVLARMTRLADDPQARRAALQVGMLATAALTVPAAAGLIGAAPALVQLLLPAGMAQGPLPMLLAWFACVIVFGAWNALLARYAYAAGDTLLPMRCELLGSAVNALALLLVPMVTGMAGIAWAALAGILVTAVLFLHRYRLLGQQWVLRLPAVASIALLVSALLLYPSPGPWLQLGAASVHAALWLLVLGAWSVRQARRAA</sequence>
<dbReference type="RefSeq" id="WP_323438791.1">
    <property type="nucleotide sequence ID" value="NZ_JAYFUH010000154.1"/>
</dbReference>
<feature type="transmembrane region" description="Helical" evidence="10">
    <location>
        <begin position="444"/>
        <end position="466"/>
    </location>
</feature>
<keyword evidence="7 10" id="KW-0472">Membrane</keyword>
<feature type="transmembrane region" description="Helical" evidence="10">
    <location>
        <begin position="335"/>
        <end position="357"/>
    </location>
</feature>
<comment type="caution">
    <text evidence="11">The sequence shown here is derived from an EMBL/GenBank/DDBJ whole genome shotgun (WGS) entry which is preliminary data.</text>
</comment>
<comment type="subcellular location">
    <subcellularLocation>
        <location evidence="1">Cell membrane</location>
        <topology evidence="1">Multi-pass membrane protein</topology>
    </subcellularLocation>
</comment>
<keyword evidence="3 10" id="KW-0812">Transmembrane</keyword>
<keyword evidence="4" id="KW-0133">Cell shape</keyword>
<feature type="transmembrane region" description="Helical" evidence="10">
    <location>
        <begin position="149"/>
        <end position="169"/>
    </location>
</feature>
<gene>
    <name evidence="11" type="ORF">VA603_10535</name>
</gene>
<evidence type="ECO:0000256" key="1">
    <source>
        <dbReference type="ARBA" id="ARBA00004651"/>
    </source>
</evidence>
<feature type="transmembrane region" description="Helical" evidence="10">
    <location>
        <begin position="377"/>
        <end position="406"/>
    </location>
</feature>
<evidence type="ECO:0000256" key="6">
    <source>
        <dbReference type="ARBA" id="ARBA00022989"/>
    </source>
</evidence>
<comment type="similarity">
    <text evidence="9">Belongs to the MurJ/MviN family.</text>
</comment>
<evidence type="ECO:0000256" key="10">
    <source>
        <dbReference type="SAM" id="Phobius"/>
    </source>
</evidence>
<feature type="transmembrane region" description="Helical" evidence="10">
    <location>
        <begin position="123"/>
        <end position="142"/>
    </location>
</feature>
<organism evidence="11 12">
    <name type="scientific">Stenotrophomonas capsici</name>
    <dbReference type="NCBI Taxonomy" id="3110230"/>
    <lineage>
        <taxon>Bacteria</taxon>
        <taxon>Pseudomonadati</taxon>
        <taxon>Pseudomonadota</taxon>
        <taxon>Gammaproteobacteria</taxon>
        <taxon>Lysobacterales</taxon>
        <taxon>Lysobacteraceae</taxon>
        <taxon>Stenotrophomonas</taxon>
    </lineage>
</organism>
<proteinExistence type="inferred from homology"/>
<dbReference type="PANTHER" id="PTHR43486">
    <property type="entry name" value="LIPID II FLIPPASE MURJ-RELATED"/>
    <property type="match status" value="1"/>
</dbReference>
<evidence type="ECO:0000256" key="9">
    <source>
        <dbReference type="ARBA" id="ARBA00061532"/>
    </source>
</evidence>
<dbReference type="Proteomes" id="UP001301653">
    <property type="component" value="Unassembled WGS sequence"/>
</dbReference>
<keyword evidence="5" id="KW-0573">Peptidoglycan synthesis</keyword>
<evidence type="ECO:0000256" key="8">
    <source>
        <dbReference type="ARBA" id="ARBA00060041"/>
    </source>
</evidence>
<comment type="function">
    <text evidence="8">Involved in peptidoglycan biosynthesis. Transports lipid-linked peptidoglycan precursors from the inner to the outer leaflet of the cytoplasmic membrane.</text>
</comment>
<reference evidence="11 12" key="1">
    <citation type="submission" date="2023-12" db="EMBL/GenBank/DDBJ databases">
        <title>Stenotrophomonas guangdongensis sp. nov., isolated from wilted pepper plants (Capsicum annuum).</title>
        <authorList>
            <person name="Qiu M."/>
            <person name="Li Y."/>
            <person name="Liu Q."/>
            <person name="Zhang X."/>
            <person name="Huang Y."/>
            <person name="Guo R."/>
            <person name="Hu M."/>
            <person name="Zhou J."/>
            <person name="Zhou X."/>
        </authorList>
    </citation>
    <scope>NUCLEOTIDE SEQUENCE [LARGE SCALE GENOMIC DNA]</scope>
    <source>
        <strain evidence="11 12">MH1</strain>
    </source>
</reference>
<accession>A0ABU5V3M6</accession>
<feature type="transmembrane region" description="Helical" evidence="10">
    <location>
        <begin position="418"/>
        <end position="438"/>
    </location>
</feature>
<evidence type="ECO:0000256" key="3">
    <source>
        <dbReference type="ARBA" id="ARBA00022692"/>
    </source>
</evidence>
<keyword evidence="6 10" id="KW-1133">Transmembrane helix</keyword>
<evidence type="ECO:0000313" key="11">
    <source>
        <dbReference type="EMBL" id="MEA5667969.1"/>
    </source>
</evidence>
<evidence type="ECO:0000256" key="7">
    <source>
        <dbReference type="ARBA" id="ARBA00023136"/>
    </source>
</evidence>
<evidence type="ECO:0000256" key="5">
    <source>
        <dbReference type="ARBA" id="ARBA00022984"/>
    </source>
</evidence>
<evidence type="ECO:0000313" key="12">
    <source>
        <dbReference type="Proteomes" id="UP001301653"/>
    </source>
</evidence>
<protein>
    <submittedName>
        <fullName evidence="11">Lipid II flippase MurJ</fullName>
    </submittedName>
</protein>
<dbReference type="Pfam" id="PF03023">
    <property type="entry name" value="MurJ"/>
    <property type="match status" value="1"/>
</dbReference>
<feature type="transmembrane region" description="Helical" evidence="10">
    <location>
        <begin position="297"/>
        <end position="323"/>
    </location>
</feature>